<dbReference type="EMBL" id="BARU01009824">
    <property type="protein sequence ID" value="GAH42100.1"/>
    <property type="molecule type" value="Genomic_DNA"/>
</dbReference>
<comment type="caution">
    <text evidence="1">The sequence shown here is derived from an EMBL/GenBank/DDBJ whole genome shotgun (WGS) entry which is preliminary data.</text>
</comment>
<dbReference type="AlphaFoldDB" id="X1GBA9"/>
<gene>
    <name evidence="1" type="ORF">S03H2_18893</name>
</gene>
<reference evidence="1" key="1">
    <citation type="journal article" date="2014" name="Front. Microbiol.">
        <title>High frequency of phylogenetically diverse reductive dehalogenase-homologous genes in deep subseafloor sedimentary metagenomes.</title>
        <authorList>
            <person name="Kawai M."/>
            <person name="Futagami T."/>
            <person name="Toyoda A."/>
            <person name="Takaki Y."/>
            <person name="Nishi S."/>
            <person name="Hori S."/>
            <person name="Arai W."/>
            <person name="Tsubouchi T."/>
            <person name="Morono Y."/>
            <person name="Uchiyama I."/>
            <person name="Ito T."/>
            <person name="Fujiyama A."/>
            <person name="Inagaki F."/>
            <person name="Takami H."/>
        </authorList>
    </citation>
    <scope>NUCLEOTIDE SEQUENCE</scope>
    <source>
        <strain evidence="1">Expedition CK06-06</strain>
    </source>
</reference>
<feature type="non-terminal residue" evidence="1">
    <location>
        <position position="1"/>
    </location>
</feature>
<protein>
    <submittedName>
        <fullName evidence="1">Uncharacterized protein</fullName>
    </submittedName>
</protein>
<organism evidence="1">
    <name type="scientific">marine sediment metagenome</name>
    <dbReference type="NCBI Taxonomy" id="412755"/>
    <lineage>
        <taxon>unclassified sequences</taxon>
        <taxon>metagenomes</taxon>
        <taxon>ecological metagenomes</taxon>
    </lineage>
</organism>
<evidence type="ECO:0000313" key="1">
    <source>
        <dbReference type="EMBL" id="GAH42100.1"/>
    </source>
</evidence>
<proteinExistence type="predicted"/>
<sequence>LTNEEISNILEKIDDIDKSRIVLLIRKTDYPMHNDQKKAYEEALELIDDSRGERKRTREQAELLALADKSVAYLMLKPFESEQRVRELAKELKMTEKDMLKGTPEFFENIVDKDLQNLLNRLSERYRKEYSGIFRVFLYL</sequence>
<name>X1GBA9_9ZZZZ</name>
<accession>X1GBA9</accession>